<name>J0WY34_AURST</name>
<proteinExistence type="predicted"/>
<organism evidence="2 3">
    <name type="scientific">Auricularia subglabra (strain TFB-10046 / SS5)</name>
    <name type="common">White-rot fungus</name>
    <name type="synonym">Auricularia delicata (strain TFB10046)</name>
    <dbReference type="NCBI Taxonomy" id="717982"/>
    <lineage>
        <taxon>Eukaryota</taxon>
        <taxon>Fungi</taxon>
        <taxon>Dikarya</taxon>
        <taxon>Basidiomycota</taxon>
        <taxon>Agaricomycotina</taxon>
        <taxon>Agaricomycetes</taxon>
        <taxon>Auriculariales</taxon>
        <taxon>Auriculariaceae</taxon>
        <taxon>Auricularia</taxon>
    </lineage>
</organism>
<dbReference type="InterPro" id="IPR032675">
    <property type="entry name" value="LRR_dom_sf"/>
</dbReference>
<keyword evidence="3" id="KW-1185">Reference proteome</keyword>
<dbReference type="SUPFAM" id="SSF52047">
    <property type="entry name" value="RNI-like"/>
    <property type="match status" value="1"/>
</dbReference>
<dbReference type="EMBL" id="JH687798">
    <property type="protein sequence ID" value="EJD40814.1"/>
    <property type="molecule type" value="Genomic_DNA"/>
</dbReference>
<dbReference type="InParanoid" id="J0WY34"/>
<dbReference type="Gene3D" id="3.80.10.10">
    <property type="entry name" value="Ribonuclease Inhibitor"/>
    <property type="match status" value="1"/>
</dbReference>
<dbReference type="AlphaFoldDB" id="J0WY34"/>
<protein>
    <recommendedName>
        <fullName evidence="4">F-box domain-containing protein</fullName>
    </recommendedName>
</protein>
<dbReference type="OrthoDB" id="2447803at2759"/>
<feature type="compositionally biased region" description="Basic and acidic residues" evidence="1">
    <location>
        <begin position="38"/>
        <end position="49"/>
    </location>
</feature>
<sequence>MLGRTKRALLDFCLSCVSPPPEADRAGTRQSSPPSSLEDERTLAEVGASEKPRTMHPALAIYDIVVNIAAFLEPADAVALGRASRGTFFAVLPRVWAQVPAVRHLVPIAAAAQRSRWSLYAPHIQSLIFDELDTRTSAPIPWTAFHALHGDGALPLLPCLKRLVWKSNTARGTTAILPFVNPDSLRRLEIALSDYFSVDTSPARQLLEQLTSRSLGLHSCKLSMLEDSPLEQPVAEDLLHAVKTFLTTQTTLQEVALSPSLLSLAVVGQLAMIKSLSSFTISGRDPLEPMLEEGVTSQCKLPFGSLRTMETHHVGIGTCSAVLQRSHLQMLSKIRVWTTYLPSVDALSSFIASAAQLNRLEALFLSVNAVIPLEEERYDYMLPASALHPLRSCHQLSTLELHLVCPTILEVDDVHSMATAWPQLQVLRMSGAGCDGLAYRSRLDFRALIPFTEFCPRLQSLQLDINADLCGLDLDSLRAVGYANHTALRTLDVGWSWWAPDGPSPEDVADVLTDIFPNEHFRLVWSIQLPTRIARRWATVYEILTPC</sequence>
<reference evidence="3" key="1">
    <citation type="journal article" date="2012" name="Science">
        <title>The Paleozoic origin of enzymatic lignin decomposition reconstructed from 31 fungal genomes.</title>
        <authorList>
            <person name="Floudas D."/>
            <person name="Binder M."/>
            <person name="Riley R."/>
            <person name="Barry K."/>
            <person name="Blanchette R.A."/>
            <person name="Henrissat B."/>
            <person name="Martinez A.T."/>
            <person name="Otillar R."/>
            <person name="Spatafora J.W."/>
            <person name="Yadav J.S."/>
            <person name="Aerts A."/>
            <person name="Benoit I."/>
            <person name="Boyd A."/>
            <person name="Carlson A."/>
            <person name="Copeland A."/>
            <person name="Coutinho P.M."/>
            <person name="de Vries R.P."/>
            <person name="Ferreira P."/>
            <person name="Findley K."/>
            <person name="Foster B."/>
            <person name="Gaskell J."/>
            <person name="Glotzer D."/>
            <person name="Gorecki P."/>
            <person name="Heitman J."/>
            <person name="Hesse C."/>
            <person name="Hori C."/>
            <person name="Igarashi K."/>
            <person name="Jurgens J.A."/>
            <person name="Kallen N."/>
            <person name="Kersten P."/>
            <person name="Kohler A."/>
            <person name="Kuees U."/>
            <person name="Kumar T.K.A."/>
            <person name="Kuo A."/>
            <person name="LaButti K."/>
            <person name="Larrondo L.F."/>
            <person name="Lindquist E."/>
            <person name="Ling A."/>
            <person name="Lombard V."/>
            <person name="Lucas S."/>
            <person name="Lundell T."/>
            <person name="Martin R."/>
            <person name="McLaughlin D.J."/>
            <person name="Morgenstern I."/>
            <person name="Morin E."/>
            <person name="Murat C."/>
            <person name="Nagy L.G."/>
            <person name="Nolan M."/>
            <person name="Ohm R.A."/>
            <person name="Patyshakuliyeva A."/>
            <person name="Rokas A."/>
            <person name="Ruiz-Duenas F.J."/>
            <person name="Sabat G."/>
            <person name="Salamov A."/>
            <person name="Samejima M."/>
            <person name="Schmutz J."/>
            <person name="Slot J.C."/>
            <person name="St John F."/>
            <person name="Stenlid J."/>
            <person name="Sun H."/>
            <person name="Sun S."/>
            <person name="Syed K."/>
            <person name="Tsang A."/>
            <person name="Wiebenga A."/>
            <person name="Young D."/>
            <person name="Pisabarro A."/>
            <person name="Eastwood D.C."/>
            <person name="Martin F."/>
            <person name="Cullen D."/>
            <person name="Grigoriev I.V."/>
            <person name="Hibbett D.S."/>
        </authorList>
    </citation>
    <scope>NUCLEOTIDE SEQUENCE [LARGE SCALE GENOMIC DNA]</scope>
    <source>
        <strain evidence="3">TFB10046</strain>
    </source>
</reference>
<feature type="region of interest" description="Disordered" evidence="1">
    <location>
        <begin position="21"/>
        <end position="49"/>
    </location>
</feature>
<evidence type="ECO:0008006" key="4">
    <source>
        <dbReference type="Google" id="ProtNLM"/>
    </source>
</evidence>
<dbReference type="OMA" id="METHHVG"/>
<evidence type="ECO:0000256" key="1">
    <source>
        <dbReference type="SAM" id="MobiDB-lite"/>
    </source>
</evidence>
<dbReference type="KEGG" id="adl:AURDEDRAFT_186788"/>
<evidence type="ECO:0000313" key="2">
    <source>
        <dbReference type="EMBL" id="EJD40814.1"/>
    </source>
</evidence>
<evidence type="ECO:0000313" key="3">
    <source>
        <dbReference type="Proteomes" id="UP000006514"/>
    </source>
</evidence>
<dbReference type="Proteomes" id="UP000006514">
    <property type="component" value="Unassembled WGS sequence"/>
</dbReference>
<gene>
    <name evidence="2" type="ORF">AURDEDRAFT_186788</name>
</gene>
<accession>J0WY34</accession>